<reference evidence="2" key="1">
    <citation type="submission" date="2014-09" db="EMBL/GenBank/DDBJ databases">
        <authorList>
            <person name="Sharma Rahul"/>
            <person name="Thines Marco"/>
        </authorList>
    </citation>
    <scope>NUCLEOTIDE SEQUENCE [LARGE SCALE GENOMIC DNA]</scope>
</reference>
<dbReference type="GeneID" id="36395480"/>
<protein>
    <submittedName>
        <fullName evidence="1">Uncharacterized protein</fullName>
    </submittedName>
</protein>
<dbReference type="EMBL" id="CCYD01000109">
    <property type="protein sequence ID" value="CEG36106.1"/>
    <property type="molecule type" value="Genomic_DNA"/>
</dbReference>
<dbReference type="Proteomes" id="UP000054928">
    <property type="component" value="Unassembled WGS sequence"/>
</dbReference>
<dbReference type="AlphaFoldDB" id="A0A0P1A684"/>
<dbReference type="RefSeq" id="XP_024572475.1">
    <property type="nucleotide sequence ID" value="XM_024716135.1"/>
</dbReference>
<organism evidence="1 2">
    <name type="scientific">Plasmopara halstedii</name>
    <name type="common">Downy mildew of sunflower</name>
    <dbReference type="NCBI Taxonomy" id="4781"/>
    <lineage>
        <taxon>Eukaryota</taxon>
        <taxon>Sar</taxon>
        <taxon>Stramenopiles</taxon>
        <taxon>Oomycota</taxon>
        <taxon>Peronosporomycetes</taxon>
        <taxon>Peronosporales</taxon>
        <taxon>Peronosporaceae</taxon>
        <taxon>Plasmopara</taxon>
    </lineage>
</organism>
<evidence type="ECO:0000313" key="1">
    <source>
        <dbReference type="EMBL" id="CEG36106.1"/>
    </source>
</evidence>
<name>A0A0P1A684_PLAHL</name>
<evidence type="ECO:0000313" key="2">
    <source>
        <dbReference type="Proteomes" id="UP000054928"/>
    </source>
</evidence>
<accession>A0A0P1A684</accession>
<sequence length="55" mass="6171">MALPPAAEDLFDKNGHYVFPSLARYLGLAEQHNGDLTAEFTATFSPFLMNKRRIS</sequence>
<proteinExistence type="predicted"/>
<keyword evidence="2" id="KW-1185">Reference proteome</keyword>